<dbReference type="FunFam" id="2.40.30.10:FF:000008">
    <property type="entry name" value="Translation initiation factor IF-2"/>
    <property type="match status" value="1"/>
</dbReference>
<dbReference type="InterPro" id="IPR005225">
    <property type="entry name" value="Small_GTP-bd"/>
</dbReference>
<evidence type="ECO:0000256" key="10">
    <source>
        <dbReference type="HAMAP-Rule" id="MF_00100"/>
    </source>
</evidence>
<dbReference type="Pfam" id="PF03144">
    <property type="entry name" value="GTP_EFTU_D2"/>
    <property type="match status" value="1"/>
</dbReference>
<dbReference type="Pfam" id="PF04760">
    <property type="entry name" value="IF2_N"/>
    <property type="match status" value="2"/>
</dbReference>
<comment type="function">
    <text evidence="9 10 11">One of the essential components for the initiation of protein synthesis. Protects formylmethionyl-tRNA from spontaneous hydrolysis and promotes its binding to the 30S ribosomal subunits. Also involved in the hydrolysis of GTP during the formation of the 70S ribosomal complex.</text>
</comment>
<evidence type="ECO:0000313" key="15">
    <source>
        <dbReference type="EMBL" id="CUU76911.1"/>
    </source>
</evidence>
<evidence type="ECO:0000256" key="9">
    <source>
        <dbReference type="ARBA" id="ARBA00025162"/>
    </source>
</evidence>
<dbReference type="PROSITE" id="PS01176">
    <property type="entry name" value="IF2"/>
    <property type="match status" value="1"/>
</dbReference>
<dbReference type="CDD" id="cd03692">
    <property type="entry name" value="mtIF2_IVc"/>
    <property type="match status" value="1"/>
</dbReference>
<dbReference type="GO" id="GO:0003924">
    <property type="term" value="F:GTPase activity"/>
    <property type="evidence" value="ECO:0007669"/>
    <property type="project" value="UniProtKB-UniRule"/>
</dbReference>
<dbReference type="Pfam" id="PF11987">
    <property type="entry name" value="IF-2"/>
    <property type="match status" value="1"/>
</dbReference>
<evidence type="ECO:0000256" key="12">
    <source>
        <dbReference type="RuleBase" id="RU000645"/>
    </source>
</evidence>
<dbReference type="SUPFAM" id="SSF52156">
    <property type="entry name" value="Initiation factor IF2/eIF5b, domain 3"/>
    <property type="match status" value="1"/>
</dbReference>
<evidence type="ECO:0000313" key="16">
    <source>
        <dbReference type="Proteomes" id="UP000052237"/>
    </source>
</evidence>
<dbReference type="NCBIfam" id="TIGR00487">
    <property type="entry name" value="IF-2"/>
    <property type="match status" value="1"/>
</dbReference>
<dbReference type="Pfam" id="PF22042">
    <property type="entry name" value="EF-G_D2"/>
    <property type="match status" value="1"/>
</dbReference>
<evidence type="ECO:0000256" key="2">
    <source>
        <dbReference type="ARBA" id="ARBA00007733"/>
    </source>
</evidence>
<dbReference type="Pfam" id="PF00009">
    <property type="entry name" value="GTP_EFTU"/>
    <property type="match status" value="1"/>
</dbReference>
<dbReference type="InterPro" id="IPR009000">
    <property type="entry name" value="Transl_B-barrel_sf"/>
</dbReference>
<dbReference type="InterPro" id="IPR036925">
    <property type="entry name" value="TIF_IF2_dom3_sf"/>
</dbReference>
<reference evidence="15 16" key="1">
    <citation type="submission" date="2015-11" db="EMBL/GenBank/DDBJ databases">
        <authorList>
            <consortium name="Pathogen Informatics"/>
        </authorList>
    </citation>
    <scope>NUCLEOTIDE SEQUENCE [LARGE SCALE GENOMIC DNA]</scope>
    <source>
        <strain evidence="15 16">006A-0059</strain>
    </source>
</reference>
<comment type="subcellular location">
    <subcellularLocation>
        <location evidence="1 10 12">Cytoplasm</location>
    </subcellularLocation>
</comment>
<dbReference type="Proteomes" id="UP000052237">
    <property type="component" value="Unassembled WGS sequence"/>
</dbReference>
<dbReference type="NCBIfam" id="TIGR00231">
    <property type="entry name" value="small_GTP"/>
    <property type="match status" value="1"/>
</dbReference>
<keyword evidence="4 10" id="KW-0963">Cytoplasm</keyword>
<dbReference type="AlphaFoldDB" id="A0A0S4RSJ3"/>
<keyword evidence="7 10" id="KW-0648">Protein biosynthesis</keyword>
<dbReference type="InterPro" id="IPR053905">
    <property type="entry name" value="EF-G-like_DII"/>
</dbReference>
<dbReference type="SUPFAM" id="SSF50447">
    <property type="entry name" value="Translation proteins"/>
    <property type="match status" value="2"/>
</dbReference>
<dbReference type="InterPro" id="IPR000178">
    <property type="entry name" value="TF_IF2_bacterial-like"/>
</dbReference>
<keyword evidence="6 10" id="KW-0547">Nucleotide-binding</keyword>
<keyword evidence="16" id="KW-1185">Reference proteome</keyword>
<dbReference type="RefSeq" id="WP_059435047.1">
    <property type="nucleotide sequence ID" value="NZ_FAVB01000002.1"/>
</dbReference>
<name>A0A0S4RSJ3_CAMHY</name>
<dbReference type="InterPro" id="IPR004161">
    <property type="entry name" value="EFTu-like_2"/>
</dbReference>
<dbReference type="GO" id="GO:0005525">
    <property type="term" value="F:GTP binding"/>
    <property type="evidence" value="ECO:0007669"/>
    <property type="project" value="UniProtKB-KW"/>
</dbReference>
<feature type="binding site" evidence="10">
    <location>
        <begin position="414"/>
        <end position="418"/>
    </location>
    <ligand>
        <name>GTP</name>
        <dbReference type="ChEBI" id="CHEBI:37565"/>
    </ligand>
</feature>
<evidence type="ECO:0000256" key="8">
    <source>
        <dbReference type="ARBA" id="ARBA00023134"/>
    </source>
</evidence>
<evidence type="ECO:0000256" key="5">
    <source>
        <dbReference type="ARBA" id="ARBA00022540"/>
    </source>
</evidence>
<evidence type="ECO:0000256" key="6">
    <source>
        <dbReference type="ARBA" id="ARBA00022741"/>
    </source>
</evidence>
<evidence type="ECO:0000256" key="11">
    <source>
        <dbReference type="RuleBase" id="RU000644"/>
    </source>
</evidence>
<dbReference type="HAMAP" id="MF_00100_B">
    <property type="entry name" value="IF_2_B"/>
    <property type="match status" value="1"/>
</dbReference>
<dbReference type="Gene3D" id="3.40.50.10050">
    <property type="entry name" value="Translation initiation factor IF- 2, domain 3"/>
    <property type="match status" value="1"/>
</dbReference>
<evidence type="ECO:0000256" key="3">
    <source>
        <dbReference type="ARBA" id="ARBA00020675"/>
    </source>
</evidence>
<evidence type="ECO:0000256" key="13">
    <source>
        <dbReference type="SAM" id="MobiDB-lite"/>
    </source>
</evidence>
<dbReference type="PANTHER" id="PTHR43381">
    <property type="entry name" value="TRANSLATION INITIATION FACTOR IF-2-RELATED"/>
    <property type="match status" value="1"/>
</dbReference>
<evidence type="ECO:0000256" key="1">
    <source>
        <dbReference type="ARBA" id="ARBA00004496"/>
    </source>
</evidence>
<proteinExistence type="inferred from homology"/>
<dbReference type="FunFam" id="2.40.30.10:FF:000054">
    <property type="entry name" value="Translation initiation factor IF-2"/>
    <property type="match status" value="1"/>
</dbReference>
<feature type="binding site" evidence="10">
    <location>
        <begin position="368"/>
        <end position="375"/>
    </location>
    <ligand>
        <name>GTP</name>
        <dbReference type="ChEBI" id="CHEBI:37565"/>
    </ligand>
</feature>
<dbReference type="InterPro" id="IPR023115">
    <property type="entry name" value="TIF_IF2_dom3"/>
</dbReference>
<sequence length="860" mass="95027">MANIRIHEIAKELGYSNKEILEKAKEFGFKVTTSSSAVSPEDAAKLYDYVQFGKKPDDMEKKSKESHQQKTKVIKKEDKKTTQEIQVNTQNEQAKEPSIQKQDDIKKQEPQENKMEQKQESLASTSLAKRRGLIIVKKKKEEIPAQQLTQKRQSVEPANKALEAIFSSNDDNLKKKKKEKKIVPVSKKDNSAKIDLLAGINFSDDIVIEDENVVVLPDFTIKPIEVERQNTVKKQLNIYKPAQNNTYNFEGGIQRNSRKKHKKVVKDKENEEITSVNIPKEIRLYEFADKIKKSPSDIIAKLFMLGKMTTKNDFLEEDEIEILGAEFDIEINIIDTQEAFDYVKAYEDEEIDIDEYEETRAPVVTIMGHVDHGKTSLLDYIRSSRVASGEAGGITQHVGAYMVEKNGKNITFIDTPGHEAFTAMRARGASVTDIVIIVVAADDGVKPQTKEAINHAKAAGVPIIIAINKMDKENANPDLVKTGLAELDILPTEWGGNYEFVPISAKTGMGIEDLLEIVLLQAEILELKANPNREAKATVIESSLQKGRGPVATIIVENGTLKVGDTIVAGVAYGKVRALQDDKGNTLNSIKPGECGVIIGLSEVPDAGETLISVKTDKEAREYAAKKYEYLRQKELSKSTKVTLDELSAKIAEGELKSLPVIIKADVQGSLEAIKASLEKLRNDEIKVDIIHAGVGGISQSDVGLASASANCVIIGFNIRPTGEVKEKAKEKGVEIKTYSVIYNLIDDVKALLSGLMSPIISEEDLGQAVIRQVINVPKIGQIAGCMVTDGSIHRGAKIRVIREGIVVFEGNISSLKRFKDDAKEVSKGYECGVGIEGYNDMREGDYIESYKEVQNKAEL</sequence>
<dbReference type="InterPro" id="IPR027417">
    <property type="entry name" value="P-loop_NTPase"/>
</dbReference>
<feature type="compositionally biased region" description="Basic and acidic residues" evidence="13">
    <location>
        <begin position="101"/>
        <end position="119"/>
    </location>
</feature>
<dbReference type="SUPFAM" id="SSF52540">
    <property type="entry name" value="P-loop containing nucleoside triphosphate hydrolases"/>
    <property type="match status" value="1"/>
</dbReference>
<dbReference type="FunFam" id="3.40.50.300:FF:000019">
    <property type="entry name" value="Translation initiation factor IF-2"/>
    <property type="match status" value="1"/>
</dbReference>
<dbReference type="InterPro" id="IPR044145">
    <property type="entry name" value="IF2_II"/>
</dbReference>
<dbReference type="Gene3D" id="2.40.30.10">
    <property type="entry name" value="Translation factors"/>
    <property type="match status" value="2"/>
</dbReference>
<feature type="region of interest" description="Disordered" evidence="13">
    <location>
        <begin position="55"/>
        <end position="124"/>
    </location>
</feature>
<evidence type="ECO:0000256" key="7">
    <source>
        <dbReference type="ARBA" id="ARBA00022917"/>
    </source>
</evidence>
<dbReference type="InterPro" id="IPR006847">
    <property type="entry name" value="IF2_N"/>
</dbReference>
<feature type="binding site" evidence="10">
    <location>
        <begin position="468"/>
        <end position="471"/>
    </location>
    <ligand>
        <name>GTP</name>
        <dbReference type="ChEBI" id="CHEBI:37565"/>
    </ligand>
</feature>
<comment type="caution">
    <text evidence="15">The sequence shown here is derived from an EMBL/GenBank/DDBJ whole genome shotgun (WGS) entry which is preliminary data.</text>
</comment>
<feature type="domain" description="Tr-type G" evidence="14">
    <location>
        <begin position="359"/>
        <end position="526"/>
    </location>
</feature>
<dbReference type="GO" id="GO:0003743">
    <property type="term" value="F:translation initiation factor activity"/>
    <property type="evidence" value="ECO:0007669"/>
    <property type="project" value="UniProtKB-UniRule"/>
</dbReference>
<dbReference type="PANTHER" id="PTHR43381:SF5">
    <property type="entry name" value="TR-TYPE G DOMAIN-CONTAINING PROTEIN"/>
    <property type="match status" value="1"/>
</dbReference>
<organism evidence="15 16">
    <name type="scientific">Campylobacter hyointestinalis subsp. hyointestinalis</name>
    <dbReference type="NCBI Taxonomy" id="91352"/>
    <lineage>
        <taxon>Bacteria</taxon>
        <taxon>Pseudomonadati</taxon>
        <taxon>Campylobacterota</taxon>
        <taxon>Epsilonproteobacteria</taxon>
        <taxon>Campylobacterales</taxon>
        <taxon>Campylobacteraceae</taxon>
        <taxon>Campylobacter</taxon>
    </lineage>
</organism>
<dbReference type="CDD" id="cd01887">
    <property type="entry name" value="IF2_eIF5B"/>
    <property type="match status" value="1"/>
</dbReference>
<dbReference type="InterPro" id="IPR015760">
    <property type="entry name" value="TIF_IF2"/>
</dbReference>
<keyword evidence="8 10" id="KW-0342">GTP-binding</keyword>
<dbReference type="CDD" id="cd03702">
    <property type="entry name" value="IF2_mtIF2_II"/>
    <property type="match status" value="1"/>
</dbReference>
<evidence type="ECO:0000256" key="4">
    <source>
        <dbReference type="ARBA" id="ARBA00022490"/>
    </source>
</evidence>
<keyword evidence="5 10" id="KW-0396">Initiation factor</keyword>
<protein>
    <recommendedName>
        <fullName evidence="3 10">Translation initiation factor IF-2</fullName>
    </recommendedName>
</protein>
<dbReference type="Gene3D" id="3.40.50.300">
    <property type="entry name" value="P-loop containing nucleotide triphosphate hydrolases"/>
    <property type="match status" value="1"/>
</dbReference>
<dbReference type="Gene3D" id="1.10.10.2480">
    <property type="match status" value="1"/>
</dbReference>
<feature type="compositionally biased region" description="Basic and acidic residues" evidence="13">
    <location>
        <begin position="55"/>
        <end position="82"/>
    </location>
</feature>
<dbReference type="PROSITE" id="PS51722">
    <property type="entry name" value="G_TR_2"/>
    <property type="match status" value="1"/>
</dbReference>
<dbReference type="GO" id="GO:0005829">
    <property type="term" value="C:cytosol"/>
    <property type="evidence" value="ECO:0007669"/>
    <property type="project" value="TreeGrafter"/>
</dbReference>
<dbReference type="EMBL" id="FAVB01000002">
    <property type="protein sequence ID" value="CUU76911.1"/>
    <property type="molecule type" value="Genomic_DNA"/>
</dbReference>
<dbReference type="InterPro" id="IPR000795">
    <property type="entry name" value="T_Tr_GTP-bd_dom"/>
</dbReference>
<accession>A0A0S4RSJ3</accession>
<dbReference type="FunFam" id="3.40.50.10050:FF:000001">
    <property type="entry name" value="Translation initiation factor IF-2"/>
    <property type="match status" value="1"/>
</dbReference>
<evidence type="ECO:0000259" key="14">
    <source>
        <dbReference type="PROSITE" id="PS51722"/>
    </source>
</evidence>
<comment type="similarity">
    <text evidence="2 10 11">Belongs to the TRAFAC class translation factor GTPase superfamily. Classic translation factor GTPase family. IF-2 subfamily.</text>
</comment>
<gene>
    <name evidence="10 15" type="primary">infB</name>
    <name evidence="15" type="ORF">ERS686654_00811</name>
</gene>
<feature type="region of interest" description="G-domain" evidence="10">
    <location>
        <begin position="362"/>
        <end position="510"/>
    </location>
</feature>